<dbReference type="SUPFAM" id="SSF51905">
    <property type="entry name" value="FAD/NAD(P)-binding domain"/>
    <property type="match status" value="1"/>
</dbReference>
<protein>
    <submittedName>
        <fullName evidence="9">NADH oxidase</fullName>
        <ecNumber evidence="9">1.6.-.-</ecNumber>
    </submittedName>
</protein>
<evidence type="ECO:0000256" key="3">
    <source>
        <dbReference type="ARBA" id="ARBA00022630"/>
    </source>
</evidence>
<dbReference type="InterPro" id="IPR023753">
    <property type="entry name" value="FAD/NAD-binding_dom"/>
</dbReference>
<dbReference type="KEGG" id="mmy:MSC_1044"/>
<evidence type="ECO:0000256" key="2">
    <source>
        <dbReference type="ARBA" id="ARBA00009130"/>
    </source>
</evidence>
<dbReference type="PANTHER" id="PTHR43429:SF1">
    <property type="entry name" value="NAD(P)H SULFUR OXIDOREDUCTASE (COA-DEPENDENT)"/>
    <property type="match status" value="1"/>
</dbReference>
<dbReference type="InterPro" id="IPR036188">
    <property type="entry name" value="FAD/NAD-bd_sf"/>
</dbReference>
<evidence type="ECO:0000313" key="10">
    <source>
        <dbReference type="Proteomes" id="UP000001016"/>
    </source>
</evidence>
<name>Q6MRU3_MYCMS</name>
<reference evidence="9 10" key="1">
    <citation type="journal article" date="2004" name="Genome Res.">
        <title>The genome sequence of Mycoplasma mycoides subsp. mycoides SC type strain PG1T, the causative agent of contagious bovine pleuropneumonia (CBPP).</title>
        <authorList>
            <person name="Westberg J."/>
            <person name="Persson A."/>
            <person name="Holmberg A."/>
            <person name="Goesmann A."/>
            <person name="Lundeberg J."/>
            <person name="Johansson K.-E."/>
            <person name="Pettersson B."/>
            <person name="Uhlen M."/>
        </authorList>
    </citation>
    <scope>NUCLEOTIDE SEQUENCE [LARGE SCALE GENOMIC DNA]</scope>
    <source>
        <strain evidence="9 10">PG1</strain>
    </source>
</reference>
<proteinExistence type="inferred from homology"/>
<dbReference type="SUPFAM" id="SSF55424">
    <property type="entry name" value="FAD/NAD-linked reductases, dimerisation (C-terminal) domain"/>
    <property type="match status" value="1"/>
</dbReference>
<feature type="domain" description="Pyridine nucleotide-disulphide oxidoreductase dimerisation" evidence="7">
    <location>
        <begin position="354"/>
        <end position="456"/>
    </location>
</feature>
<dbReference type="STRING" id="272632.MSC_1044"/>
<accession>Q6MRU3</accession>
<keyword evidence="6" id="KW-0676">Redox-active center</keyword>
<dbReference type="Pfam" id="PF02852">
    <property type="entry name" value="Pyr_redox_dim"/>
    <property type="match status" value="1"/>
</dbReference>
<dbReference type="EC" id="1.6.-.-" evidence="9"/>
<dbReference type="Gene3D" id="3.50.50.60">
    <property type="entry name" value="FAD/NAD(P)-binding domain"/>
    <property type="match status" value="2"/>
</dbReference>
<gene>
    <name evidence="9" type="primary">nox</name>
    <name evidence="9" type="ordered locus">MSC_1044</name>
</gene>
<dbReference type="PATRIC" id="fig|272632.4.peg.1131"/>
<dbReference type="InterPro" id="IPR004099">
    <property type="entry name" value="Pyr_nucl-diS_OxRdtase_dimer"/>
</dbReference>
<comment type="similarity">
    <text evidence="2">Belongs to the class-III pyridine nucleotide-disulfide oxidoreductase family.</text>
</comment>
<dbReference type="GO" id="GO:0016491">
    <property type="term" value="F:oxidoreductase activity"/>
    <property type="evidence" value="ECO:0007669"/>
    <property type="project" value="UniProtKB-KW"/>
</dbReference>
<dbReference type="EMBL" id="BX293980">
    <property type="protein sequence ID" value="CAE77648.1"/>
    <property type="molecule type" value="Genomic_DNA"/>
</dbReference>
<dbReference type="InterPro" id="IPR050260">
    <property type="entry name" value="FAD-bd_OxRdtase"/>
</dbReference>
<dbReference type="PRINTS" id="PR00411">
    <property type="entry name" value="PNDRDTASEI"/>
</dbReference>
<evidence type="ECO:0000256" key="5">
    <source>
        <dbReference type="ARBA" id="ARBA00023002"/>
    </source>
</evidence>
<feature type="domain" description="FAD/NAD(P)-binding" evidence="8">
    <location>
        <begin position="25"/>
        <end position="315"/>
    </location>
</feature>
<evidence type="ECO:0000256" key="6">
    <source>
        <dbReference type="ARBA" id="ARBA00023284"/>
    </source>
</evidence>
<dbReference type="eggNOG" id="COG0446">
    <property type="taxonomic scope" value="Bacteria"/>
</dbReference>
<dbReference type="PANTHER" id="PTHR43429">
    <property type="entry name" value="PYRIDINE NUCLEOTIDE-DISULFIDE OXIDOREDUCTASE DOMAIN-CONTAINING"/>
    <property type="match status" value="1"/>
</dbReference>
<evidence type="ECO:0000256" key="4">
    <source>
        <dbReference type="ARBA" id="ARBA00022827"/>
    </source>
</evidence>
<dbReference type="AlphaFoldDB" id="Q6MRU3"/>
<keyword evidence="10" id="KW-1185">Reference proteome</keyword>
<keyword evidence="4" id="KW-0274">FAD</keyword>
<dbReference type="PRINTS" id="PR00368">
    <property type="entry name" value="FADPNR"/>
</dbReference>
<dbReference type="Pfam" id="PF07992">
    <property type="entry name" value="Pyr_redox_2"/>
    <property type="match status" value="1"/>
</dbReference>
<comment type="cofactor">
    <cofactor evidence="1">
        <name>FAD</name>
        <dbReference type="ChEBI" id="CHEBI:57692"/>
    </cofactor>
</comment>
<evidence type="ECO:0000259" key="8">
    <source>
        <dbReference type="Pfam" id="PF07992"/>
    </source>
</evidence>
<evidence type="ECO:0000259" key="7">
    <source>
        <dbReference type="Pfam" id="PF02852"/>
    </source>
</evidence>
<sequence>MCKNREFLFFIFNNFNSIFIGKASMKIVIIGGAASGMTVASRLKKADKKAQIIVIQKEKYVSLGACGLPYFVANPSLKSTDLLARTVEQFIEQDILVYSESVVKKIDAENQKVWYEKNDQLLELDYDKLVISTGAKPIVPPIKGIDLPNIFTLTRLEDATELKEKLKDKNIKKVAVIGSGFIGLECCEMLEHFNKEIVLIEKTSRLNQRVFDQEITDLLEQNLIKNNVEIIKENGLKSITQTKDKRLSLTLDQNEEIEVDLIILAIGFRPATEFLKDTKLEMLGNGAIVVDKHGRTNLKNIWSCGDCATVYHKITNQITYTPLATVARKFAKVVADDILNVNSEFVRTLQTAILKVFESELVSTGINETLAKELGYDIKTIFIKDADHPSYYPNPTPLALKLILNKKTNTLIGAQMYGSNLSVLRINFLISLIWNQIEINQELTQVDLPYSPPFSRVVDIIHIALEKLIKN</sequence>
<dbReference type="InterPro" id="IPR016156">
    <property type="entry name" value="FAD/NAD-linked_Rdtase_dimer_sf"/>
</dbReference>
<evidence type="ECO:0000313" key="9">
    <source>
        <dbReference type="EMBL" id="CAE77648.1"/>
    </source>
</evidence>
<keyword evidence="3" id="KW-0285">Flavoprotein</keyword>
<organism evidence="9 10">
    <name type="scientific">Mycoplasma mycoides subsp. mycoides SC (strain CCUG 32753 / NCTC 10114 / PG1)</name>
    <dbReference type="NCBI Taxonomy" id="272632"/>
    <lineage>
        <taxon>Bacteria</taxon>
        <taxon>Bacillati</taxon>
        <taxon>Mycoplasmatota</taxon>
        <taxon>Mollicutes</taxon>
        <taxon>Mycoplasmataceae</taxon>
        <taxon>Mycoplasma</taxon>
    </lineage>
</organism>
<dbReference type="Proteomes" id="UP000001016">
    <property type="component" value="Chromosome"/>
</dbReference>
<evidence type="ECO:0000256" key="1">
    <source>
        <dbReference type="ARBA" id="ARBA00001974"/>
    </source>
</evidence>
<dbReference type="HOGENOM" id="CLU_003291_1_3_14"/>
<keyword evidence="5 9" id="KW-0560">Oxidoreductase</keyword>